<dbReference type="AlphaFoldDB" id="A0A6J2THG4"/>
<organism evidence="5 6">
    <name type="scientific">Drosophila lebanonensis</name>
    <name type="common">Fruit fly</name>
    <name type="synonym">Scaptodrosophila lebanonensis</name>
    <dbReference type="NCBI Taxonomy" id="7225"/>
    <lineage>
        <taxon>Eukaryota</taxon>
        <taxon>Metazoa</taxon>
        <taxon>Ecdysozoa</taxon>
        <taxon>Arthropoda</taxon>
        <taxon>Hexapoda</taxon>
        <taxon>Insecta</taxon>
        <taxon>Pterygota</taxon>
        <taxon>Neoptera</taxon>
        <taxon>Endopterygota</taxon>
        <taxon>Diptera</taxon>
        <taxon>Brachycera</taxon>
        <taxon>Muscomorpha</taxon>
        <taxon>Ephydroidea</taxon>
        <taxon>Drosophilidae</taxon>
        <taxon>Scaptodrosophila</taxon>
    </lineage>
</organism>
<dbReference type="SMART" id="SM01017">
    <property type="entry name" value="Arrestin_C"/>
    <property type="match status" value="1"/>
</dbReference>
<feature type="region of interest" description="Disordered" evidence="3">
    <location>
        <begin position="406"/>
        <end position="432"/>
    </location>
</feature>
<feature type="domain" description="Arrestin C-terminal-like" evidence="4">
    <location>
        <begin position="175"/>
        <end position="307"/>
    </location>
</feature>
<dbReference type="RefSeq" id="XP_030374548.1">
    <property type="nucleotide sequence ID" value="XM_030518688.1"/>
</dbReference>
<comment type="similarity">
    <text evidence="1">Belongs to the arrestin family.</text>
</comment>
<evidence type="ECO:0000256" key="1">
    <source>
        <dbReference type="ARBA" id="ARBA00005298"/>
    </source>
</evidence>
<gene>
    <name evidence="6" type="primary">LOC115624098</name>
</gene>
<name>A0A6J2THG4_DROLE</name>
<reference evidence="6" key="1">
    <citation type="submission" date="2025-08" db="UniProtKB">
        <authorList>
            <consortium name="RefSeq"/>
        </authorList>
    </citation>
    <scope>IDENTIFICATION</scope>
    <source>
        <strain evidence="6">11010-0011.00</strain>
        <tissue evidence="6">Whole body</tissue>
    </source>
</reference>
<sequence length="432" mass="47884">MAVTCVIDFDNNPYGTYFAGQVLSGRVTLSLDKVKYVKAISLTISGYAETRWSESSTTNGKESSETYHGREDYLASLTYLMGSDANPSQISIEPGIRTYNFSCPIPAICPSSFEGSFGRVRYAVKVALVRPWKFDNTFSRYFTVLKVMDLNYDSPLLRMPAHTEIQKTYCCWPCRSEPLVLQLALPQTGFVAGQNIPVGVLVTNDSAIKVEELKVRLAMLVCYYSQGPYIRTKNERIVVSKLKGDEVLRHCKKQFTYELHVPATPPTCFNLCRIIQIAYQVELEAKVKGLHMNQTLAIPVTIGSVPLSEQVIHQPRGMMPQPLDVNTLEGGGAPANEIGFREVSQPWAVDPNIPPPNYEAALHMRDAQAAASTEPDNRERPNTLPLDGKGFTPLYPVFNIPSPTAPVDWEQNNMPLGGVANPNSEGDKGTWL</sequence>
<dbReference type="GeneID" id="115624098"/>
<dbReference type="Gene3D" id="2.60.40.640">
    <property type="match status" value="2"/>
</dbReference>
<dbReference type="InterPro" id="IPR014752">
    <property type="entry name" value="Arrestin-like_C"/>
</dbReference>
<evidence type="ECO:0000313" key="5">
    <source>
        <dbReference type="Proteomes" id="UP000504634"/>
    </source>
</evidence>
<feature type="region of interest" description="Disordered" evidence="3">
    <location>
        <begin position="365"/>
        <end position="388"/>
    </location>
</feature>
<dbReference type="PANTHER" id="PTHR11188">
    <property type="entry name" value="ARRESTIN DOMAIN CONTAINING PROTEIN"/>
    <property type="match status" value="1"/>
</dbReference>
<proteinExistence type="inferred from homology"/>
<keyword evidence="2" id="KW-0716">Sensory transduction</keyword>
<dbReference type="InterPro" id="IPR011022">
    <property type="entry name" value="Arrestin_C-like"/>
</dbReference>
<dbReference type="InterPro" id="IPR014756">
    <property type="entry name" value="Ig_E-set"/>
</dbReference>
<dbReference type="Proteomes" id="UP000504634">
    <property type="component" value="Unplaced"/>
</dbReference>
<evidence type="ECO:0000313" key="6">
    <source>
        <dbReference type="RefSeq" id="XP_030374548.1"/>
    </source>
</evidence>
<evidence type="ECO:0000256" key="3">
    <source>
        <dbReference type="SAM" id="MobiDB-lite"/>
    </source>
</evidence>
<dbReference type="Pfam" id="PF02752">
    <property type="entry name" value="Arrestin_C"/>
    <property type="match status" value="1"/>
</dbReference>
<keyword evidence="5" id="KW-1185">Reference proteome</keyword>
<dbReference type="PANTHER" id="PTHR11188:SF167">
    <property type="entry name" value="ARRESTIN C-TERMINAL-LIKE DOMAIN-CONTAINING PROTEIN-RELATED"/>
    <property type="match status" value="1"/>
</dbReference>
<dbReference type="InterPro" id="IPR011021">
    <property type="entry name" value="Arrestin-like_N"/>
</dbReference>
<evidence type="ECO:0000259" key="4">
    <source>
        <dbReference type="SMART" id="SM01017"/>
    </source>
</evidence>
<protein>
    <submittedName>
        <fullName evidence="6">Arrestin domain-containing protein 17</fullName>
    </submittedName>
</protein>
<evidence type="ECO:0000256" key="2">
    <source>
        <dbReference type="ARBA" id="ARBA00022606"/>
    </source>
</evidence>
<dbReference type="SUPFAM" id="SSF81296">
    <property type="entry name" value="E set domains"/>
    <property type="match status" value="2"/>
</dbReference>
<dbReference type="GO" id="GO:0015031">
    <property type="term" value="P:protein transport"/>
    <property type="evidence" value="ECO:0007669"/>
    <property type="project" value="TreeGrafter"/>
</dbReference>
<dbReference type="GO" id="GO:0005737">
    <property type="term" value="C:cytoplasm"/>
    <property type="evidence" value="ECO:0007669"/>
    <property type="project" value="TreeGrafter"/>
</dbReference>
<dbReference type="OrthoDB" id="2333384at2759"/>
<accession>A0A6J2THG4</accession>
<dbReference type="Pfam" id="PF00339">
    <property type="entry name" value="Arrestin_N"/>
    <property type="match status" value="1"/>
</dbReference>
<dbReference type="InterPro" id="IPR050357">
    <property type="entry name" value="Arrestin_domain-protein"/>
</dbReference>